<dbReference type="InterPro" id="IPR021352">
    <property type="entry name" value="DUF2971"/>
</dbReference>
<name>B9XGR2_PEDPL</name>
<dbReference type="AlphaFoldDB" id="B9XGR2"/>
<dbReference type="Proteomes" id="UP000003688">
    <property type="component" value="Unassembled WGS sequence"/>
</dbReference>
<gene>
    <name evidence="1" type="ORF">Cflav_PD4002</name>
</gene>
<proteinExistence type="predicted"/>
<dbReference type="Pfam" id="PF11185">
    <property type="entry name" value="DUF2971"/>
    <property type="match status" value="1"/>
</dbReference>
<keyword evidence="2" id="KW-1185">Reference proteome</keyword>
<sequence>MSVNTLNHHYGLTLIPAYFMEHQNENGWIAEESMVTKPPKTLFKYISPRGIQIIENLSIRFTQPSCLNDPFELLPCFDGFCEEGTVDTLTDIVIRKQYRRYIIEGGNLSYEDFKVIQVRHNQQTFDYLKGNPGFFKSRLNTVQDPNLDNTLGILCLSENKDSILMWSHYTDSHKGFLIEFDPGHGYFLPPDGNPAVTVGTLVKVQYSKFRPRSGILEGYKDCISFITKSEQWKYEEEWRVFKELAKSDQQKKTQTSTIHLFNIPPGCIKSITMGARMEFSDRLKLTEILKSNSKLRHVKLYQSHIHPDEFRLKYEQVKFPRILPSPRH</sequence>
<reference evidence="1 2" key="1">
    <citation type="journal article" date="2011" name="J. Bacteriol.">
        <title>Genome sequence of 'Pedosphaera parvula' Ellin514, an aerobic Verrucomicrobial isolate from pasture soil.</title>
        <authorList>
            <person name="Kant R."/>
            <person name="van Passel M.W."/>
            <person name="Sangwan P."/>
            <person name="Palva A."/>
            <person name="Lucas S."/>
            <person name="Copeland A."/>
            <person name="Lapidus A."/>
            <person name="Glavina Del Rio T."/>
            <person name="Dalin E."/>
            <person name="Tice H."/>
            <person name="Bruce D."/>
            <person name="Goodwin L."/>
            <person name="Pitluck S."/>
            <person name="Chertkov O."/>
            <person name="Larimer F.W."/>
            <person name="Land M.L."/>
            <person name="Hauser L."/>
            <person name="Brettin T.S."/>
            <person name="Detter J.C."/>
            <person name="Han S."/>
            <person name="de Vos W.M."/>
            <person name="Janssen P.H."/>
            <person name="Smidt H."/>
        </authorList>
    </citation>
    <scope>NUCLEOTIDE SEQUENCE [LARGE SCALE GENOMIC DNA]</scope>
    <source>
        <strain evidence="1 2">Ellin514</strain>
    </source>
</reference>
<dbReference type="OrthoDB" id="200364at2"/>
<accession>B9XGR2</accession>
<comment type="caution">
    <text evidence="1">The sequence shown here is derived from an EMBL/GenBank/DDBJ whole genome shotgun (WGS) entry which is preliminary data.</text>
</comment>
<dbReference type="RefSeq" id="WP_007415008.1">
    <property type="nucleotide sequence ID" value="NZ_ABOX02000013.1"/>
</dbReference>
<evidence type="ECO:0000313" key="2">
    <source>
        <dbReference type="Proteomes" id="UP000003688"/>
    </source>
</evidence>
<evidence type="ECO:0008006" key="3">
    <source>
        <dbReference type="Google" id="ProtNLM"/>
    </source>
</evidence>
<evidence type="ECO:0000313" key="1">
    <source>
        <dbReference type="EMBL" id="EEF60833.1"/>
    </source>
</evidence>
<organism evidence="1 2">
    <name type="scientific">Pedosphaera parvula (strain Ellin514)</name>
    <dbReference type="NCBI Taxonomy" id="320771"/>
    <lineage>
        <taxon>Bacteria</taxon>
        <taxon>Pseudomonadati</taxon>
        <taxon>Verrucomicrobiota</taxon>
        <taxon>Pedosphaerae</taxon>
        <taxon>Pedosphaerales</taxon>
        <taxon>Pedosphaeraceae</taxon>
        <taxon>Pedosphaera</taxon>
    </lineage>
</organism>
<dbReference type="STRING" id="320771.Cflav_PD4002"/>
<protein>
    <recommendedName>
        <fullName evidence="3">DUF2971 domain-containing protein</fullName>
    </recommendedName>
</protein>
<dbReference type="EMBL" id="ABOX02000013">
    <property type="protein sequence ID" value="EEF60833.1"/>
    <property type="molecule type" value="Genomic_DNA"/>
</dbReference>